<dbReference type="OrthoDB" id="6730379at2759"/>
<name>S3D9C4_GLAL2</name>
<evidence type="ECO:0000256" key="5">
    <source>
        <dbReference type="ARBA" id="ARBA00023136"/>
    </source>
</evidence>
<dbReference type="KEGG" id="glz:GLAREA_09994"/>
<dbReference type="InterPro" id="IPR011701">
    <property type="entry name" value="MFS"/>
</dbReference>
<keyword evidence="3 7" id="KW-0812">Transmembrane</keyword>
<dbReference type="GO" id="GO:0016020">
    <property type="term" value="C:membrane"/>
    <property type="evidence" value="ECO:0007669"/>
    <property type="project" value="UniProtKB-SubCell"/>
</dbReference>
<feature type="transmembrane region" description="Helical" evidence="7">
    <location>
        <begin position="421"/>
        <end position="439"/>
    </location>
</feature>
<feature type="domain" description="Major facilitator superfamily (MFS) profile" evidence="8">
    <location>
        <begin position="63"/>
        <end position="476"/>
    </location>
</feature>
<feature type="transmembrane region" description="Helical" evidence="7">
    <location>
        <begin position="99"/>
        <end position="116"/>
    </location>
</feature>
<feature type="region of interest" description="Disordered" evidence="6">
    <location>
        <begin position="1"/>
        <end position="21"/>
    </location>
</feature>
<dbReference type="Pfam" id="PF07690">
    <property type="entry name" value="MFS_1"/>
    <property type="match status" value="1"/>
</dbReference>
<dbReference type="PANTHER" id="PTHR43791">
    <property type="entry name" value="PERMEASE-RELATED"/>
    <property type="match status" value="1"/>
</dbReference>
<keyword evidence="5 7" id="KW-0472">Membrane</keyword>
<dbReference type="PANTHER" id="PTHR43791:SF97">
    <property type="entry name" value="ALLANTOATE TRANSPORTER, PUTATIVE (AFU_ORTHOLOGUE AFUA_1G14700)-RELATED"/>
    <property type="match status" value="1"/>
</dbReference>
<evidence type="ECO:0000313" key="10">
    <source>
        <dbReference type="Proteomes" id="UP000016922"/>
    </source>
</evidence>
<dbReference type="Proteomes" id="UP000016922">
    <property type="component" value="Unassembled WGS sequence"/>
</dbReference>
<dbReference type="HOGENOM" id="CLU_001265_0_5_1"/>
<feature type="transmembrane region" description="Helical" evidence="7">
    <location>
        <begin position="288"/>
        <end position="311"/>
    </location>
</feature>
<evidence type="ECO:0000313" key="9">
    <source>
        <dbReference type="EMBL" id="EPE34300.1"/>
    </source>
</evidence>
<evidence type="ECO:0000256" key="7">
    <source>
        <dbReference type="SAM" id="Phobius"/>
    </source>
</evidence>
<comment type="subcellular location">
    <subcellularLocation>
        <location evidence="1">Membrane</location>
        <topology evidence="1">Multi-pass membrane protein</topology>
    </subcellularLocation>
</comment>
<dbReference type="RefSeq" id="XP_008078235.1">
    <property type="nucleotide sequence ID" value="XM_008080044.1"/>
</dbReference>
<keyword evidence="4 7" id="KW-1133">Transmembrane helix</keyword>
<protein>
    <submittedName>
        <fullName evidence="9">MFS general substrate transporter</fullName>
    </submittedName>
</protein>
<dbReference type="OMA" id="RTGLMYT"/>
<dbReference type="EMBL" id="KE145356">
    <property type="protein sequence ID" value="EPE34300.1"/>
    <property type="molecule type" value="Genomic_DNA"/>
</dbReference>
<evidence type="ECO:0000256" key="6">
    <source>
        <dbReference type="SAM" id="MobiDB-lite"/>
    </source>
</evidence>
<dbReference type="AlphaFoldDB" id="S3D9C4"/>
<organism evidence="9 10">
    <name type="scientific">Glarea lozoyensis (strain ATCC 20868 / MF5171)</name>
    <dbReference type="NCBI Taxonomy" id="1116229"/>
    <lineage>
        <taxon>Eukaryota</taxon>
        <taxon>Fungi</taxon>
        <taxon>Dikarya</taxon>
        <taxon>Ascomycota</taxon>
        <taxon>Pezizomycotina</taxon>
        <taxon>Leotiomycetes</taxon>
        <taxon>Helotiales</taxon>
        <taxon>Helotiaceae</taxon>
        <taxon>Glarea</taxon>
    </lineage>
</organism>
<dbReference type="GO" id="GO:0022857">
    <property type="term" value="F:transmembrane transporter activity"/>
    <property type="evidence" value="ECO:0007669"/>
    <property type="project" value="InterPro"/>
</dbReference>
<feature type="transmembrane region" description="Helical" evidence="7">
    <location>
        <begin position="451"/>
        <end position="471"/>
    </location>
</feature>
<dbReference type="InterPro" id="IPR036259">
    <property type="entry name" value="MFS_trans_sf"/>
</dbReference>
<feature type="transmembrane region" description="Helical" evidence="7">
    <location>
        <begin position="191"/>
        <end position="213"/>
    </location>
</feature>
<keyword evidence="2" id="KW-0813">Transport</keyword>
<accession>S3D9C4</accession>
<dbReference type="Gene3D" id="1.20.1250.20">
    <property type="entry name" value="MFS general substrate transporter like domains"/>
    <property type="match status" value="1"/>
</dbReference>
<feature type="transmembrane region" description="Helical" evidence="7">
    <location>
        <begin position="388"/>
        <end position="409"/>
    </location>
</feature>
<feature type="transmembrane region" description="Helical" evidence="7">
    <location>
        <begin position="358"/>
        <end position="376"/>
    </location>
</feature>
<feature type="transmembrane region" description="Helical" evidence="7">
    <location>
        <begin position="154"/>
        <end position="179"/>
    </location>
</feature>
<proteinExistence type="predicted"/>
<evidence type="ECO:0000256" key="1">
    <source>
        <dbReference type="ARBA" id="ARBA00004141"/>
    </source>
</evidence>
<dbReference type="eggNOG" id="KOG2533">
    <property type="taxonomic scope" value="Eukaryota"/>
</dbReference>
<sequence>MVSMDLKKGASATGNDSHEVTEGKMFTHSDGDIAAAYADRLEGENAYTRKEEKRLRWKLDMRLVPILWLNITFSAMDKVTTSTAALYGMRTDTNLTGDRYSWVGSAFYFGYLLWCFPSGTILQKLPVAKTMASVQMVWGIVLIGTGFARNFETLIALRVLLGILEAPIVPGNFLVVGMWYSRREAPIRTGLMYTGLSVLFTGPIGYAIGYIPGGEQWRYFFWITGAITCAWAIVVGLLLPDNPVKAKFITERQKAISIDRVRADQTGIENKTFKKDQMIETFLDPKTWLMFFFHIWISIPNGGLTNFAPLIINGLGYSAQRSTLLTMPTGIMQTVSSYMCNGGVFLCAKYLPRYQTRGIWVIFSCVVGMIAAVFLYTLPVTSLHSRLAALYMSYFYLGGYIVGLGMATANTAGHTKKVTTNAMIFIAYCVSNIIAPQFFKAHQAPLYPLGMGAILASYGLSIITILAYMAYCARENRRRNLLDPTSGQKTHADTDFKDLTDKENIHFRYVW</sequence>
<gene>
    <name evidence="9" type="ORF">GLAREA_09994</name>
</gene>
<evidence type="ECO:0000256" key="4">
    <source>
        <dbReference type="ARBA" id="ARBA00022989"/>
    </source>
</evidence>
<feature type="transmembrane region" description="Helical" evidence="7">
    <location>
        <begin position="219"/>
        <end position="239"/>
    </location>
</feature>
<feature type="transmembrane region" description="Helical" evidence="7">
    <location>
        <begin position="128"/>
        <end position="148"/>
    </location>
</feature>
<dbReference type="PROSITE" id="PS50850">
    <property type="entry name" value="MFS"/>
    <property type="match status" value="1"/>
</dbReference>
<evidence type="ECO:0000256" key="3">
    <source>
        <dbReference type="ARBA" id="ARBA00022692"/>
    </source>
</evidence>
<reference evidence="9 10" key="1">
    <citation type="journal article" date="2013" name="BMC Genomics">
        <title>Genomics-driven discovery of the pneumocandin biosynthetic gene cluster in the fungus Glarea lozoyensis.</title>
        <authorList>
            <person name="Chen L."/>
            <person name="Yue Q."/>
            <person name="Zhang X."/>
            <person name="Xiang M."/>
            <person name="Wang C."/>
            <person name="Li S."/>
            <person name="Che Y."/>
            <person name="Ortiz-Lopez F.J."/>
            <person name="Bills G.F."/>
            <person name="Liu X."/>
            <person name="An Z."/>
        </authorList>
    </citation>
    <scope>NUCLEOTIDE SEQUENCE [LARGE SCALE GENOMIC DNA]</scope>
    <source>
        <strain evidence="10">ATCC 20868 / MF5171</strain>
    </source>
</reference>
<dbReference type="GeneID" id="19469041"/>
<keyword evidence="10" id="KW-1185">Reference proteome</keyword>
<evidence type="ECO:0000256" key="2">
    <source>
        <dbReference type="ARBA" id="ARBA00022448"/>
    </source>
</evidence>
<evidence type="ECO:0000259" key="8">
    <source>
        <dbReference type="PROSITE" id="PS50850"/>
    </source>
</evidence>
<dbReference type="InterPro" id="IPR020846">
    <property type="entry name" value="MFS_dom"/>
</dbReference>
<dbReference type="SUPFAM" id="SSF103473">
    <property type="entry name" value="MFS general substrate transporter"/>
    <property type="match status" value="1"/>
</dbReference>